<gene>
    <name evidence="3" type="ORF">IFM89_018256</name>
</gene>
<dbReference type="PANTHER" id="PTHR34676">
    <property type="entry name" value="DUF4219 DOMAIN-CONTAINING PROTEIN-RELATED"/>
    <property type="match status" value="1"/>
</dbReference>
<reference evidence="3 4" key="1">
    <citation type="submission" date="2020-10" db="EMBL/GenBank/DDBJ databases">
        <title>The Coptis chinensis genome and diversification of protoberbering-type alkaloids.</title>
        <authorList>
            <person name="Wang B."/>
            <person name="Shu S."/>
            <person name="Song C."/>
            <person name="Liu Y."/>
        </authorList>
    </citation>
    <scope>NUCLEOTIDE SEQUENCE [LARGE SCALE GENOMIC DNA]</scope>
    <source>
        <strain evidence="3">HL-2020</strain>
        <tissue evidence="3">Leaf</tissue>
    </source>
</reference>
<organism evidence="3 4">
    <name type="scientific">Coptis chinensis</name>
    <dbReference type="NCBI Taxonomy" id="261450"/>
    <lineage>
        <taxon>Eukaryota</taxon>
        <taxon>Viridiplantae</taxon>
        <taxon>Streptophyta</taxon>
        <taxon>Embryophyta</taxon>
        <taxon>Tracheophyta</taxon>
        <taxon>Spermatophyta</taxon>
        <taxon>Magnoliopsida</taxon>
        <taxon>Ranunculales</taxon>
        <taxon>Ranunculaceae</taxon>
        <taxon>Coptidoideae</taxon>
        <taxon>Coptis</taxon>
    </lineage>
</organism>
<evidence type="ECO:0000259" key="2">
    <source>
        <dbReference type="PROSITE" id="PS50158"/>
    </source>
</evidence>
<dbReference type="Gene3D" id="4.10.60.10">
    <property type="entry name" value="Zinc finger, CCHC-type"/>
    <property type="match status" value="1"/>
</dbReference>
<evidence type="ECO:0000313" key="3">
    <source>
        <dbReference type="EMBL" id="KAF9589017.1"/>
    </source>
</evidence>
<dbReference type="AlphaFoldDB" id="A0A835GZY6"/>
<keyword evidence="4" id="KW-1185">Reference proteome</keyword>
<dbReference type="PANTHER" id="PTHR34676:SF8">
    <property type="entry name" value="TRANSMEMBRANE PROTEIN"/>
    <property type="match status" value="1"/>
</dbReference>
<dbReference type="GO" id="GO:0003676">
    <property type="term" value="F:nucleic acid binding"/>
    <property type="evidence" value="ECO:0007669"/>
    <property type="project" value="InterPro"/>
</dbReference>
<proteinExistence type="predicted"/>
<dbReference type="InterPro" id="IPR001878">
    <property type="entry name" value="Znf_CCHC"/>
</dbReference>
<dbReference type="Proteomes" id="UP000631114">
    <property type="component" value="Unassembled WGS sequence"/>
</dbReference>
<protein>
    <recommendedName>
        <fullName evidence="2">CCHC-type domain-containing protein</fullName>
    </recommendedName>
</protein>
<keyword evidence="1" id="KW-0863">Zinc-finger</keyword>
<comment type="caution">
    <text evidence="3">The sequence shown here is derived from an EMBL/GenBank/DDBJ whole genome shotgun (WGS) entry which is preliminary data.</text>
</comment>
<keyword evidence="1" id="KW-0862">Zinc</keyword>
<dbReference type="Pfam" id="PF14223">
    <property type="entry name" value="Retrotran_gag_2"/>
    <property type="match status" value="1"/>
</dbReference>
<dbReference type="InterPro" id="IPR036875">
    <property type="entry name" value="Znf_CCHC_sf"/>
</dbReference>
<dbReference type="GO" id="GO:0008270">
    <property type="term" value="F:zinc ion binding"/>
    <property type="evidence" value="ECO:0007669"/>
    <property type="project" value="UniProtKB-KW"/>
</dbReference>
<feature type="domain" description="CCHC-type" evidence="2">
    <location>
        <begin position="272"/>
        <end position="286"/>
    </location>
</feature>
<dbReference type="Pfam" id="PF00098">
    <property type="entry name" value="zf-CCHC"/>
    <property type="match status" value="1"/>
</dbReference>
<evidence type="ECO:0000313" key="4">
    <source>
        <dbReference type="Proteomes" id="UP000631114"/>
    </source>
</evidence>
<dbReference type="EMBL" id="JADFTS010000009">
    <property type="protein sequence ID" value="KAF9589017.1"/>
    <property type="molecule type" value="Genomic_DNA"/>
</dbReference>
<dbReference type="SMART" id="SM00343">
    <property type="entry name" value="ZnF_C2HC"/>
    <property type="match status" value="1"/>
</dbReference>
<dbReference type="OrthoDB" id="913420at2759"/>
<accession>A0A835GZY6</accession>
<dbReference type="PROSITE" id="PS50158">
    <property type="entry name" value="ZF_CCHC"/>
    <property type="match status" value="1"/>
</dbReference>
<evidence type="ECO:0000256" key="1">
    <source>
        <dbReference type="PROSITE-ProRule" id="PRU00047"/>
    </source>
</evidence>
<dbReference type="SUPFAM" id="SSF57756">
    <property type="entry name" value="Retrovirus zinc finger-like domains"/>
    <property type="match status" value="1"/>
</dbReference>
<sequence length="481" mass="54553">MIAYVQALGDDVWVAIENGWIWPSVTIGEGVAAVTTPIARNKWNETQKTLSSFNSKGLNAIFTAMSPNEFRRISSCTTSKEAWDKLCMTHEGDKTVKESKLELLTTQFETLRMEESESFDDFFVRLQDIINNSQALGLNYPHVQIVRKILRSLPKRFRSRKDAIQEAHDLKTMSVDTLAGKLKTFEFEMEKPKNEKTLAFKGTSLASKSRIFSHHGVSHDSDSDDDIDREIEQVSKEFQRLIKRKHAMKSDLVLGKKTIFNKTQVDMSKVQCFKCKEYGHYSHNCPTKTSSNYEKKKSSLKVTWDDSGSDCSTDCLNATCEDDDLAAKVVAFTSSIHSHTLPDFSDDVSVHGSTSLDIENVDWEDMYASTAKKYVKLGKAYKSMSAKVEILDKEKTVYVTKLESLESEFNSLEMKFNSTMVDLEHTKADLVSTQEKLNSFYVGSENLDKMLGVEKLQVTREVPDFLKILVHQRIPLVSLSL</sequence>
<keyword evidence="1" id="KW-0479">Metal-binding</keyword>
<name>A0A835GZY6_9MAGN</name>